<dbReference type="OrthoDB" id="2992500at2759"/>
<sequence>MYARDRSNNVFHLQYDDGQLDAWTILDIKLPWSHLTALHLENIPMPPNFLLILLRNITRTLFDASLQVDFDSHGTGAPASSFGLITLGVPQVTMTRLRKLALLLVGERLDEHFFTHIRVPQLKKLRVVTMVSKGCLLSFLYPVIASSARKVQQLELVADSSCQLQSTPPATYVELEALLESVPNLHTLRLPRNVYLHNTTLNKLASGTLLPSLQVLEVTTSSLENAEDILSMLMRRMIRDSSSAGPSNVRDDGDKRSEEPVSPITFVVLSMPAAERAHFMRDTLSRYPLANRCVRIRLEGWS</sequence>
<gene>
    <name evidence="1" type="ORF">NLJ89_g4997</name>
</gene>
<evidence type="ECO:0000313" key="1">
    <source>
        <dbReference type="EMBL" id="KAJ3509857.1"/>
    </source>
</evidence>
<organism evidence="1 2">
    <name type="scientific">Agrocybe chaxingu</name>
    <dbReference type="NCBI Taxonomy" id="84603"/>
    <lineage>
        <taxon>Eukaryota</taxon>
        <taxon>Fungi</taxon>
        <taxon>Dikarya</taxon>
        <taxon>Basidiomycota</taxon>
        <taxon>Agaricomycotina</taxon>
        <taxon>Agaricomycetes</taxon>
        <taxon>Agaricomycetidae</taxon>
        <taxon>Agaricales</taxon>
        <taxon>Agaricineae</taxon>
        <taxon>Strophariaceae</taxon>
        <taxon>Agrocybe</taxon>
    </lineage>
</organism>
<proteinExistence type="predicted"/>
<keyword evidence="2" id="KW-1185">Reference proteome</keyword>
<evidence type="ECO:0000313" key="2">
    <source>
        <dbReference type="Proteomes" id="UP001148786"/>
    </source>
</evidence>
<accession>A0A9W8K241</accession>
<protein>
    <submittedName>
        <fullName evidence="1">Uncharacterized protein</fullName>
    </submittedName>
</protein>
<dbReference type="Proteomes" id="UP001148786">
    <property type="component" value="Unassembled WGS sequence"/>
</dbReference>
<name>A0A9W8K241_9AGAR</name>
<dbReference type="InterPro" id="IPR032675">
    <property type="entry name" value="LRR_dom_sf"/>
</dbReference>
<dbReference type="Gene3D" id="3.80.10.10">
    <property type="entry name" value="Ribonuclease Inhibitor"/>
    <property type="match status" value="1"/>
</dbReference>
<reference evidence="1" key="1">
    <citation type="submission" date="2022-07" db="EMBL/GenBank/DDBJ databases">
        <title>Genome Sequence of Agrocybe chaxingu.</title>
        <authorList>
            <person name="Buettner E."/>
        </authorList>
    </citation>
    <scope>NUCLEOTIDE SEQUENCE</scope>
    <source>
        <strain evidence="1">MP-N11</strain>
    </source>
</reference>
<dbReference type="AlphaFoldDB" id="A0A9W8K241"/>
<comment type="caution">
    <text evidence="1">The sequence shown here is derived from an EMBL/GenBank/DDBJ whole genome shotgun (WGS) entry which is preliminary data.</text>
</comment>
<dbReference type="EMBL" id="JANKHO010000445">
    <property type="protein sequence ID" value="KAJ3509857.1"/>
    <property type="molecule type" value="Genomic_DNA"/>
</dbReference>